<dbReference type="PANTHER" id="PTHR43364">
    <property type="entry name" value="NADH-SPECIFIC METHYLGLYOXAL REDUCTASE-RELATED"/>
    <property type="match status" value="1"/>
</dbReference>
<keyword evidence="1" id="KW-0560">Oxidoreductase</keyword>
<accession>A0AAV9IYU9</accession>
<name>A0AAV9IYU9_CYACA</name>
<dbReference type="InterPro" id="IPR018170">
    <property type="entry name" value="Aldo/ket_reductase_CS"/>
</dbReference>
<evidence type="ECO:0000256" key="1">
    <source>
        <dbReference type="ARBA" id="ARBA00023002"/>
    </source>
</evidence>
<dbReference type="PRINTS" id="PR00069">
    <property type="entry name" value="ALDKETRDTASE"/>
</dbReference>
<organism evidence="3 4">
    <name type="scientific">Cyanidium caldarium</name>
    <name type="common">Red alga</name>
    <dbReference type="NCBI Taxonomy" id="2771"/>
    <lineage>
        <taxon>Eukaryota</taxon>
        <taxon>Rhodophyta</taxon>
        <taxon>Bangiophyceae</taxon>
        <taxon>Cyanidiales</taxon>
        <taxon>Cyanidiaceae</taxon>
        <taxon>Cyanidium</taxon>
    </lineage>
</organism>
<dbReference type="Proteomes" id="UP001301350">
    <property type="component" value="Unassembled WGS sequence"/>
</dbReference>
<dbReference type="GO" id="GO:0016491">
    <property type="term" value="F:oxidoreductase activity"/>
    <property type="evidence" value="ECO:0007669"/>
    <property type="project" value="UniProtKB-KW"/>
</dbReference>
<protein>
    <recommendedName>
        <fullName evidence="2">NADP-dependent oxidoreductase domain-containing protein</fullName>
    </recommendedName>
</protein>
<dbReference type="EMBL" id="JANCYW010000012">
    <property type="protein sequence ID" value="KAK4537419.1"/>
    <property type="molecule type" value="Genomic_DNA"/>
</dbReference>
<reference evidence="3 4" key="1">
    <citation type="submission" date="2022-07" db="EMBL/GenBank/DDBJ databases">
        <title>Genome-wide signatures of adaptation to extreme environments.</title>
        <authorList>
            <person name="Cho C.H."/>
            <person name="Yoon H.S."/>
        </authorList>
    </citation>
    <scope>NUCLEOTIDE SEQUENCE [LARGE SCALE GENOMIC DNA]</scope>
    <source>
        <strain evidence="3 4">DBV 063 E5</strain>
    </source>
</reference>
<dbReference type="GO" id="GO:0005829">
    <property type="term" value="C:cytosol"/>
    <property type="evidence" value="ECO:0007669"/>
    <property type="project" value="TreeGrafter"/>
</dbReference>
<dbReference type="PROSITE" id="PS00062">
    <property type="entry name" value="ALDOKETO_REDUCTASE_2"/>
    <property type="match status" value="1"/>
</dbReference>
<dbReference type="InterPro" id="IPR023210">
    <property type="entry name" value="NADP_OxRdtase_dom"/>
</dbReference>
<dbReference type="AlphaFoldDB" id="A0AAV9IYU9"/>
<evidence type="ECO:0000313" key="3">
    <source>
        <dbReference type="EMBL" id="KAK4537419.1"/>
    </source>
</evidence>
<evidence type="ECO:0000313" key="4">
    <source>
        <dbReference type="Proteomes" id="UP001301350"/>
    </source>
</evidence>
<dbReference type="Gene3D" id="3.20.20.100">
    <property type="entry name" value="NADP-dependent oxidoreductase domain"/>
    <property type="match status" value="1"/>
</dbReference>
<comment type="caution">
    <text evidence="3">The sequence shown here is derived from an EMBL/GenBank/DDBJ whole genome shotgun (WGS) entry which is preliminary data.</text>
</comment>
<dbReference type="SUPFAM" id="SSF51430">
    <property type="entry name" value="NAD(P)-linked oxidoreductase"/>
    <property type="match status" value="1"/>
</dbReference>
<sequence>MSMLSRKGEVRSGRQLCMLSAAFVSLGSVRGSQLSLGASRSFTTGSPRTVADRRLRSEPYTQRLHCHSPTRHSIISSATSPTTPVSEKTVVLPGRDGGVRLRSPLALGAWSFGDRLFWGTTPENDSREALEASIEGGVSLVDTAEVYGFPPGRSETLLGRFLRERAPSGASTTDDTSVQLMTKFAPFPWRTAGLSADPRYALAFLSTSARRQQIRRSVRRALEASLRRLQRPHLEVYLQHWPSFAGDSDEPIWDALAEAYHDGLVRAVGVSNFAPRRFQKCLQYLERVHQVTLACNQVSWSLLQRAPETERARSDADDRTLLQMCRDSGTKLVAYSPLAQGLLTGRYREGDEPRGARAGYARTLLPRLSPLLRELEAIGRERDKRIAAVAINYVLTAGEVTDARGDVQTLAIPLVGARNRQQAEANAQALGWRLTPEEMARLRRAAAQVGVTLPGIPIARESFDYGL</sequence>
<dbReference type="InterPro" id="IPR020471">
    <property type="entry name" value="AKR"/>
</dbReference>
<dbReference type="InterPro" id="IPR036812">
    <property type="entry name" value="NAD(P)_OxRdtase_dom_sf"/>
</dbReference>
<dbReference type="PANTHER" id="PTHR43364:SF4">
    <property type="entry name" value="NAD(P)-LINKED OXIDOREDUCTASE SUPERFAMILY PROTEIN"/>
    <property type="match status" value="1"/>
</dbReference>
<keyword evidence="4" id="KW-1185">Reference proteome</keyword>
<dbReference type="CDD" id="cd19093">
    <property type="entry name" value="AKR_AtPLR-like"/>
    <property type="match status" value="1"/>
</dbReference>
<gene>
    <name evidence="3" type="ORF">CDCA_CDCA12G3444</name>
</gene>
<feature type="domain" description="NADP-dependent oxidoreductase" evidence="2">
    <location>
        <begin position="104"/>
        <end position="445"/>
    </location>
</feature>
<dbReference type="InterPro" id="IPR050523">
    <property type="entry name" value="AKR_Detox_Biosynth"/>
</dbReference>
<evidence type="ECO:0000259" key="2">
    <source>
        <dbReference type="Pfam" id="PF00248"/>
    </source>
</evidence>
<proteinExistence type="predicted"/>
<dbReference type="Pfam" id="PF00248">
    <property type="entry name" value="Aldo_ket_red"/>
    <property type="match status" value="1"/>
</dbReference>